<feature type="domain" description="Transposable element P transposase-like RNase H" evidence="1">
    <location>
        <begin position="4"/>
        <end position="105"/>
    </location>
</feature>
<evidence type="ECO:0000259" key="1">
    <source>
        <dbReference type="Pfam" id="PF21787"/>
    </source>
</evidence>
<reference evidence="3" key="1">
    <citation type="submission" date="2013-04" db="EMBL/GenBank/DDBJ databases">
        <authorList>
            <person name="Qu J."/>
            <person name="Murali S.C."/>
            <person name="Bandaranaike D."/>
            <person name="Bellair M."/>
            <person name="Blankenburg K."/>
            <person name="Chao H."/>
            <person name="Dinh H."/>
            <person name="Doddapaneni H."/>
            <person name="Downs B."/>
            <person name="Dugan-Rocha S."/>
            <person name="Elkadiri S."/>
            <person name="Gnanaolivu R.D."/>
            <person name="Hernandez B."/>
            <person name="Javaid M."/>
            <person name="Jayaseelan J.C."/>
            <person name="Lee S."/>
            <person name="Li M."/>
            <person name="Ming W."/>
            <person name="Munidasa M."/>
            <person name="Muniz J."/>
            <person name="Nguyen L."/>
            <person name="Ongeri F."/>
            <person name="Osuji N."/>
            <person name="Pu L.-L."/>
            <person name="Puazo M."/>
            <person name="Qu C."/>
            <person name="Quiroz J."/>
            <person name="Raj R."/>
            <person name="Weissenberger G."/>
            <person name="Xin Y."/>
            <person name="Zou X."/>
            <person name="Han Y."/>
            <person name="Richards S."/>
            <person name="Worley K."/>
            <person name="Muzny D."/>
            <person name="Gibbs R."/>
        </authorList>
    </citation>
    <scope>NUCLEOTIDE SEQUENCE</scope>
    <source>
        <strain evidence="3">Sampled in the wild</strain>
    </source>
</reference>
<dbReference type="InterPro" id="IPR048366">
    <property type="entry name" value="TNP-like_GBD"/>
</dbReference>
<dbReference type="Proteomes" id="UP000792457">
    <property type="component" value="Unassembled WGS sequence"/>
</dbReference>
<dbReference type="AlphaFoldDB" id="A0A8K0NUQ9"/>
<evidence type="ECO:0000259" key="2">
    <source>
        <dbReference type="Pfam" id="PF21788"/>
    </source>
</evidence>
<name>A0A8K0NUQ9_LADFU</name>
<evidence type="ECO:0000313" key="3">
    <source>
        <dbReference type="EMBL" id="KAG8225335.1"/>
    </source>
</evidence>
<keyword evidence="4" id="KW-1185">Reference proteome</keyword>
<feature type="domain" description="Transposable element P transposase-like GTP-binding insertion" evidence="2">
    <location>
        <begin position="129"/>
        <end position="245"/>
    </location>
</feature>
<dbReference type="Pfam" id="PF21787">
    <property type="entry name" value="TNP-like_RNaseH_N"/>
    <property type="match status" value="1"/>
</dbReference>
<comment type="caution">
    <text evidence="3">The sequence shown here is derived from an EMBL/GenBank/DDBJ whole genome shotgun (WGS) entry which is preliminary data.</text>
</comment>
<dbReference type="OrthoDB" id="8190203at2759"/>
<dbReference type="Pfam" id="PF21788">
    <property type="entry name" value="TNP-like_GBD"/>
    <property type="match status" value="1"/>
</dbReference>
<accession>A0A8K0NUQ9</accession>
<gene>
    <name evidence="3" type="ORF">J437_LFUL005349</name>
</gene>
<evidence type="ECO:0000313" key="4">
    <source>
        <dbReference type="Proteomes" id="UP000792457"/>
    </source>
</evidence>
<proteinExistence type="predicted"/>
<dbReference type="EMBL" id="KZ308235">
    <property type="protein sequence ID" value="KAG8225335.1"/>
    <property type="molecule type" value="Genomic_DNA"/>
</dbReference>
<sequence length="252" mass="28144">MVAMDKVCALCADEMSIKTNLFYNISADEVVGFCDDGVKKTFKLARNVLVLMQPVAYFFVGSSCSAEILKRVITTAILQLRGCGLNVVSLTTDMGSNFVQMSNLLSVTSEHPFFTVEGEDVCYIFDVPHLIKSFRDNFLKHSFKYDGNVASWSDISAVYQHDKKFNLRLLSKLTDAHVNPSCFQKMKVKLATQVISQTVASCIRTYVSLGKLKKDSLATASLISEMDKLFDILNSSKKENAKCYKKAWMGDD</sequence>
<protein>
    <submittedName>
        <fullName evidence="3">Uncharacterized protein</fullName>
    </submittedName>
</protein>
<dbReference type="InterPro" id="IPR048365">
    <property type="entry name" value="TNP-like_RNaseH_N"/>
</dbReference>
<reference evidence="3" key="2">
    <citation type="submission" date="2017-10" db="EMBL/GenBank/DDBJ databases">
        <title>Ladona fulva Genome sequencing and assembly.</title>
        <authorList>
            <person name="Murali S."/>
            <person name="Richards S."/>
            <person name="Bandaranaike D."/>
            <person name="Bellair M."/>
            <person name="Blankenburg K."/>
            <person name="Chao H."/>
            <person name="Dinh H."/>
            <person name="Doddapaneni H."/>
            <person name="Dugan-Rocha S."/>
            <person name="Elkadiri S."/>
            <person name="Gnanaolivu R."/>
            <person name="Hernandez B."/>
            <person name="Skinner E."/>
            <person name="Javaid M."/>
            <person name="Lee S."/>
            <person name="Li M."/>
            <person name="Ming W."/>
            <person name="Munidasa M."/>
            <person name="Muniz J."/>
            <person name="Nguyen L."/>
            <person name="Hughes D."/>
            <person name="Osuji N."/>
            <person name="Pu L.-L."/>
            <person name="Puazo M."/>
            <person name="Qu C."/>
            <person name="Quiroz J."/>
            <person name="Raj R."/>
            <person name="Weissenberger G."/>
            <person name="Xin Y."/>
            <person name="Zou X."/>
            <person name="Han Y."/>
            <person name="Worley K."/>
            <person name="Muzny D."/>
            <person name="Gibbs R."/>
        </authorList>
    </citation>
    <scope>NUCLEOTIDE SEQUENCE</scope>
    <source>
        <strain evidence="3">Sampled in the wild</strain>
    </source>
</reference>
<organism evidence="3 4">
    <name type="scientific">Ladona fulva</name>
    <name type="common">Scarce chaser dragonfly</name>
    <name type="synonym">Libellula fulva</name>
    <dbReference type="NCBI Taxonomy" id="123851"/>
    <lineage>
        <taxon>Eukaryota</taxon>
        <taxon>Metazoa</taxon>
        <taxon>Ecdysozoa</taxon>
        <taxon>Arthropoda</taxon>
        <taxon>Hexapoda</taxon>
        <taxon>Insecta</taxon>
        <taxon>Pterygota</taxon>
        <taxon>Palaeoptera</taxon>
        <taxon>Odonata</taxon>
        <taxon>Epiprocta</taxon>
        <taxon>Anisoptera</taxon>
        <taxon>Libelluloidea</taxon>
        <taxon>Libellulidae</taxon>
        <taxon>Ladona</taxon>
    </lineage>
</organism>